<sequence length="238" mass="27103">MKLPIKETIMTGVCVAILCGLGTWQIKRMHWKNDIIQRLETQYENGRKAAPLTTAQLDEISDDKNPMAYGRVSGHLLRDQSILLGPKSEEGRIGYHLLIPLQVEQGHTLIVNAGWVSALWKDNGEDRLAVLPQDVTVRGIMRVPDWSSFASKNSPDNDFWYRADIAQIAKAKNLKNPYPFLLYADQVDPELADVKPIEEHWLPRNKHLQYALFWYALAMIMLGIFGIYTHGQNKKIPA</sequence>
<dbReference type="PANTHER" id="PTHR23427">
    <property type="entry name" value="SURFEIT LOCUS PROTEIN"/>
    <property type="match status" value="1"/>
</dbReference>
<dbReference type="PANTHER" id="PTHR23427:SF2">
    <property type="entry name" value="SURFEIT LOCUS PROTEIN 1"/>
    <property type="match status" value="1"/>
</dbReference>
<evidence type="ECO:0000256" key="5">
    <source>
        <dbReference type="ARBA" id="ARBA00023136"/>
    </source>
</evidence>
<comment type="subcellular location">
    <subcellularLocation>
        <location evidence="6">Cell membrane</location>
        <topology evidence="6">Multi-pass membrane protein</topology>
    </subcellularLocation>
    <subcellularLocation>
        <location evidence="1">Membrane</location>
    </subcellularLocation>
</comment>
<dbReference type="InterPro" id="IPR002994">
    <property type="entry name" value="Surf1/Shy1"/>
</dbReference>
<dbReference type="Proteomes" id="UP000249417">
    <property type="component" value="Unassembled WGS sequence"/>
</dbReference>
<evidence type="ECO:0000313" key="8">
    <source>
        <dbReference type="Proteomes" id="UP000249417"/>
    </source>
</evidence>
<gene>
    <name evidence="7" type="ORF">DI551_01850</name>
</gene>
<keyword evidence="5 6" id="KW-0472">Membrane</keyword>
<protein>
    <recommendedName>
        <fullName evidence="6">SURF1-like protein</fullName>
    </recommendedName>
</protein>
<evidence type="ECO:0000256" key="6">
    <source>
        <dbReference type="RuleBase" id="RU363076"/>
    </source>
</evidence>
<reference evidence="7 8" key="1">
    <citation type="submission" date="2017-08" db="EMBL/GenBank/DDBJ databases">
        <title>Infants hospitalized years apart are colonized by the same room-sourced microbial strains.</title>
        <authorList>
            <person name="Brooks B."/>
            <person name="Olm M.R."/>
            <person name="Firek B.A."/>
            <person name="Baker R."/>
            <person name="Thomas B.C."/>
            <person name="Morowitz M.J."/>
            <person name="Banfield J.F."/>
        </authorList>
    </citation>
    <scope>NUCLEOTIDE SEQUENCE [LARGE SCALE GENOMIC DNA]</scope>
    <source>
        <strain evidence="7">S2_005_002_R2_29</strain>
    </source>
</reference>
<dbReference type="AlphaFoldDB" id="A0A2W5NBZ4"/>
<evidence type="ECO:0000256" key="3">
    <source>
        <dbReference type="ARBA" id="ARBA00022692"/>
    </source>
</evidence>
<evidence type="ECO:0000256" key="1">
    <source>
        <dbReference type="ARBA" id="ARBA00004370"/>
    </source>
</evidence>
<evidence type="ECO:0000256" key="4">
    <source>
        <dbReference type="ARBA" id="ARBA00022989"/>
    </source>
</evidence>
<dbReference type="Pfam" id="PF02104">
    <property type="entry name" value="SURF1"/>
    <property type="match status" value="1"/>
</dbReference>
<keyword evidence="3 6" id="KW-0812">Transmembrane</keyword>
<dbReference type="InterPro" id="IPR045214">
    <property type="entry name" value="Surf1/Surf4"/>
</dbReference>
<keyword evidence="6" id="KW-1003">Cell membrane</keyword>
<evidence type="ECO:0000256" key="2">
    <source>
        <dbReference type="ARBA" id="ARBA00007165"/>
    </source>
</evidence>
<organism evidence="7 8">
    <name type="scientific">Micavibrio aeruginosavorus</name>
    <dbReference type="NCBI Taxonomy" id="349221"/>
    <lineage>
        <taxon>Bacteria</taxon>
        <taxon>Pseudomonadati</taxon>
        <taxon>Bdellovibrionota</taxon>
        <taxon>Bdellovibrionia</taxon>
        <taxon>Bdellovibrionales</taxon>
        <taxon>Pseudobdellovibrionaceae</taxon>
        <taxon>Micavibrio</taxon>
    </lineage>
</organism>
<dbReference type="CDD" id="cd06662">
    <property type="entry name" value="SURF1"/>
    <property type="match status" value="1"/>
</dbReference>
<dbReference type="EMBL" id="QFQB01000006">
    <property type="protein sequence ID" value="PZQ48255.1"/>
    <property type="molecule type" value="Genomic_DNA"/>
</dbReference>
<name>A0A2W5NBZ4_9BACT</name>
<evidence type="ECO:0000313" key="7">
    <source>
        <dbReference type="EMBL" id="PZQ48255.1"/>
    </source>
</evidence>
<proteinExistence type="inferred from homology"/>
<dbReference type="GO" id="GO:0005886">
    <property type="term" value="C:plasma membrane"/>
    <property type="evidence" value="ECO:0007669"/>
    <property type="project" value="UniProtKB-SubCell"/>
</dbReference>
<feature type="transmembrane region" description="Helical" evidence="6">
    <location>
        <begin position="210"/>
        <end position="228"/>
    </location>
</feature>
<dbReference type="PROSITE" id="PS50895">
    <property type="entry name" value="SURF1"/>
    <property type="match status" value="1"/>
</dbReference>
<keyword evidence="4 6" id="KW-1133">Transmembrane helix</keyword>
<comment type="similarity">
    <text evidence="2 6">Belongs to the SURF1 family.</text>
</comment>
<comment type="caution">
    <text evidence="7">The sequence shown here is derived from an EMBL/GenBank/DDBJ whole genome shotgun (WGS) entry which is preliminary data.</text>
</comment>
<accession>A0A2W5NBZ4</accession>
<comment type="caution">
    <text evidence="6">Lacks conserved residue(s) required for the propagation of feature annotation.</text>
</comment>